<dbReference type="NCBIfam" id="TIGR03234">
    <property type="entry name" value="OH-pyruv-isom"/>
    <property type="match status" value="1"/>
</dbReference>
<name>A0A5J6QQP4_9GAMM</name>
<accession>A0A5J6QQP4</accession>
<organism evidence="5 6">
    <name type="scientific">Metapseudomonas lalkuanensis</name>
    <dbReference type="NCBI Taxonomy" id="2604832"/>
    <lineage>
        <taxon>Bacteria</taxon>
        <taxon>Pseudomonadati</taxon>
        <taxon>Pseudomonadota</taxon>
        <taxon>Gammaproteobacteria</taxon>
        <taxon>Pseudomonadales</taxon>
        <taxon>Pseudomonadaceae</taxon>
        <taxon>Metapseudomonas</taxon>
    </lineage>
</organism>
<dbReference type="Pfam" id="PF01261">
    <property type="entry name" value="AP_endonuc_2"/>
    <property type="match status" value="1"/>
</dbReference>
<dbReference type="Gene3D" id="3.20.20.150">
    <property type="entry name" value="Divalent-metal-dependent TIM barrel enzymes"/>
    <property type="match status" value="1"/>
</dbReference>
<dbReference type="PIRSF" id="PIRSF006241">
    <property type="entry name" value="HyI"/>
    <property type="match status" value="1"/>
</dbReference>
<dbReference type="RefSeq" id="WP_151135337.1">
    <property type="nucleotide sequence ID" value="NZ_CP043311.1"/>
</dbReference>
<evidence type="ECO:0000259" key="4">
    <source>
        <dbReference type="Pfam" id="PF01261"/>
    </source>
</evidence>
<dbReference type="EC" id="5.3.1.22" evidence="5"/>
<dbReference type="KEGG" id="plal:FXN65_19125"/>
<evidence type="ECO:0000313" key="6">
    <source>
        <dbReference type="Proteomes" id="UP000327179"/>
    </source>
</evidence>
<dbReference type="InterPro" id="IPR013022">
    <property type="entry name" value="Xyl_isomerase-like_TIM-brl"/>
</dbReference>
<evidence type="ECO:0000256" key="1">
    <source>
        <dbReference type="ARBA" id="ARBA00023235"/>
    </source>
</evidence>
<evidence type="ECO:0000313" key="5">
    <source>
        <dbReference type="EMBL" id="QEY64062.1"/>
    </source>
</evidence>
<dbReference type="PANTHER" id="PTHR43489">
    <property type="entry name" value="ISOMERASE"/>
    <property type="match status" value="1"/>
</dbReference>
<feature type="active site" description="Proton donor/acceptor" evidence="3">
    <location>
        <position position="240"/>
    </location>
</feature>
<dbReference type="InterPro" id="IPR036237">
    <property type="entry name" value="Xyl_isomerase-like_sf"/>
</dbReference>
<dbReference type="FunFam" id="3.20.20.150:FF:000007">
    <property type="entry name" value="Hydroxypyruvate isomerase"/>
    <property type="match status" value="1"/>
</dbReference>
<dbReference type="EMBL" id="CP043311">
    <property type="protein sequence ID" value="QEY64062.1"/>
    <property type="molecule type" value="Genomic_DNA"/>
</dbReference>
<dbReference type="SUPFAM" id="SSF51658">
    <property type="entry name" value="Xylose isomerase-like"/>
    <property type="match status" value="1"/>
</dbReference>
<protein>
    <submittedName>
        <fullName evidence="5">Hydroxypyruvate isomerase</fullName>
        <ecNumber evidence="5">5.3.1.22</ecNumber>
    </submittedName>
</protein>
<dbReference type="NCBIfam" id="NF043033">
    <property type="entry name" value="OxoTetrIsom"/>
    <property type="match status" value="1"/>
</dbReference>
<keyword evidence="1 2" id="KW-0413">Isomerase</keyword>
<dbReference type="InterPro" id="IPR017643">
    <property type="entry name" value="Hydroxypyruvate_isomerase"/>
</dbReference>
<proteinExistence type="inferred from homology"/>
<gene>
    <name evidence="5" type="primary">hyi</name>
    <name evidence="5" type="ORF">FXN65_19125</name>
</gene>
<dbReference type="Proteomes" id="UP000327179">
    <property type="component" value="Chromosome"/>
</dbReference>
<dbReference type="InterPro" id="IPR026040">
    <property type="entry name" value="HyI-like"/>
</dbReference>
<dbReference type="InterPro" id="IPR053398">
    <property type="entry name" value="HPT_OtnI_isomerases"/>
</dbReference>
<dbReference type="InterPro" id="IPR050417">
    <property type="entry name" value="Sugar_Epim/Isomerase"/>
</dbReference>
<keyword evidence="5" id="KW-0670">Pyruvate</keyword>
<evidence type="ECO:0000256" key="3">
    <source>
        <dbReference type="PIRSR" id="PIRSR006241-50"/>
    </source>
</evidence>
<evidence type="ECO:0000256" key="2">
    <source>
        <dbReference type="PIRNR" id="PIRNR006241"/>
    </source>
</evidence>
<comment type="similarity">
    <text evidence="2">Belongs to the hyi family.</text>
</comment>
<dbReference type="GO" id="GO:0008903">
    <property type="term" value="F:hydroxypyruvate isomerase activity"/>
    <property type="evidence" value="ECO:0007669"/>
    <property type="project" value="UniProtKB-EC"/>
</dbReference>
<keyword evidence="6" id="KW-1185">Reference proteome</keyword>
<dbReference type="PANTHER" id="PTHR43489:SF13">
    <property type="entry name" value="HYDROXYPYRUVATE ISOMERASE"/>
    <property type="match status" value="1"/>
</dbReference>
<dbReference type="AlphaFoldDB" id="A0A5J6QQP4"/>
<reference evidence="5 6" key="1">
    <citation type="submission" date="2019-08" db="EMBL/GenBank/DDBJ databases">
        <title>Whole-genome Sequencing of e-waste polymer degrading bacterium Pseudomonas sp. strain PE08.</title>
        <authorList>
            <person name="Kirdat K."/>
            <person name="Debbarma P."/>
            <person name="Narawade N."/>
            <person name="Suyal D."/>
            <person name="Thorat V."/>
            <person name="Shouche Y."/>
            <person name="Goel R."/>
            <person name="Yadav A."/>
        </authorList>
    </citation>
    <scope>NUCLEOTIDE SEQUENCE [LARGE SCALE GENOMIC DNA]</scope>
    <source>
        <strain evidence="5 6">PE08</strain>
    </source>
</reference>
<feature type="active site" description="Proton donor/acceptor" evidence="3">
    <location>
        <position position="143"/>
    </location>
</feature>
<sequence length="260" mass="28847">MPRFAANLSMLFTEVDFLDRFAAAAEAGFSGVEYLFPYDFPVEEIRARLDANKLEQVLFNLPAGDWGKGERGIACHPDRVEEFRAGVDKAIAYAKVLGNTQINCLAGIRPQGHDCATIESTFVENLKFAAEKLQAAGIKLVMEAINTRDIPGFYLNNTKQALAIREKVGSANLFLQYDIYHMQIMEGDLARTVESNLAAINHVQLADNPGRNEPGTGEINYRFLFQHLDRIGYQGWIGCEYKPATTTAAGLGWLKTHNAI</sequence>
<feature type="domain" description="Xylose isomerase-like TIM barrel" evidence="4">
    <location>
        <begin position="21"/>
        <end position="256"/>
    </location>
</feature>
<dbReference type="GO" id="GO:0046487">
    <property type="term" value="P:glyoxylate metabolic process"/>
    <property type="evidence" value="ECO:0007669"/>
    <property type="project" value="TreeGrafter"/>
</dbReference>